<evidence type="ECO:0000256" key="9">
    <source>
        <dbReference type="ARBA" id="ARBA00023015"/>
    </source>
</evidence>
<organism evidence="14 15">
    <name type="scientific">Kiritimatiella glycovorans</name>
    <dbReference type="NCBI Taxonomy" id="1307763"/>
    <lineage>
        <taxon>Bacteria</taxon>
        <taxon>Pseudomonadati</taxon>
        <taxon>Kiritimatiellota</taxon>
        <taxon>Kiritimatiellia</taxon>
        <taxon>Kiritimatiellales</taxon>
        <taxon>Kiritimatiellaceae</taxon>
        <taxon>Kiritimatiella</taxon>
    </lineage>
</organism>
<evidence type="ECO:0000313" key="15">
    <source>
        <dbReference type="Proteomes" id="UP000035268"/>
    </source>
</evidence>
<evidence type="ECO:0000256" key="13">
    <source>
        <dbReference type="PIRSR" id="PIRSR602481-2"/>
    </source>
</evidence>
<feature type="binding site" evidence="13">
    <location>
        <position position="139"/>
    </location>
    <ligand>
        <name>Fe cation</name>
        <dbReference type="ChEBI" id="CHEBI:24875"/>
    </ligand>
</feature>
<dbReference type="InterPro" id="IPR036388">
    <property type="entry name" value="WH-like_DNA-bd_sf"/>
</dbReference>
<evidence type="ECO:0000256" key="11">
    <source>
        <dbReference type="ARBA" id="ARBA00023163"/>
    </source>
</evidence>
<dbReference type="GO" id="GO:0000976">
    <property type="term" value="F:transcription cis-regulatory region binding"/>
    <property type="evidence" value="ECO:0007669"/>
    <property type="project" value="TreeGrafter"/>
</dbReference>
<comment type="subcellular location">
    <subcellularLocation>
        <location evidence="1">Cytoplasm</location>
    </subcellularLocation>
</comment>
<evidence type="ECO:0000256" key="2">
    <source>
        <dbReference type="ARBA" id="ARBA00007957"/>
    </source>
</evidence>
<dbReference type="GO" id="GO:0003700">
    <property type="term" value="F:DNA-binding transcription factor activity"/>
    <property type="evidence" value="ECO:0007669"/>
    <property type="project" value="InterPro"/>
</dbReference>
<proteinExistence type="inferred from homology"/>
<keyword evidence="8 12" id="KW-0862">Zinc</keyword>
<dbReference type="Pfam" id="PF01475">
    <property type="entry name" value="FUR"/>
    <property type="match status" value="1"/>
</dbReference>
<dbReference type="Gene3D" id="3.30.1490.190">
    <property type="match status" value="1"/>
</dbReference>
<feature type="binding site" evidence="12">
    <location>
        <position position="150"/>
    </location>
    <ligand>
        <name>Zn(2+)</name>
        <dbReference type="ChEBI" id="CHEBI:29105"/>
    </ligand>
</feature>
<dbReference type="Gene3D" id="1.10.10.10">
    <property type="entry name" value="Winged helix-like DNA-binding domain superfamily/Winged helix DNA-binding domain"/>
    <property type="match status" value="1"/>
</dbReference>
<reference evidence="14 15" key="2">
    <citation type="journal article" date="2016" name="ISME J.">
        <title>Characterization of the first cultured representative of Verrucomicrobia subdivision 5 indicates the proposal of a novel phylum.</title>
        <authorList>
            <person name="Spring S."/>
            <person name="Bunk B."/>
            <person name="Sproer C."/>
            <person name="Schumann P."/>
            <person name="Rohde M."/>
            <person name="Tindall B.J."/>
            <person name="Klenk H.P."/>
        </authorList>
    </citation>
    <scope>NUCLEOTIDE SEQUENCE [LARGE SCALE GENOMIC DNA]</scope>
    <source>
        <strain evidence="14 15">L21-Fru-AB</strain>
    </source>
</reference>
<sequence length="152" mass="17211">MAGQKNPLTTGKAWLVFGNYLDESGLRVTQPRRIVCDRVFRGDGHFTAEELAMDLSNAGPARVSRGTVYQTLGLMVRAGLLREIREAGREVHYDRTLGFEDHEHLICEQCGKFIEFLDPKIHQRIAIACRKAGFKQRAHRITVLGVCRECNQ</sequence>
<dbReference type="GO" id="GO:0045892">
    <property type="term" value="P:negative regulation of DNA-templated transcription"/>
    <property type="evidence" value="ECO:0007669"/>
    <property type="project" value="TreeGrafter"/>
</dbReference>
<dbReference type="CDD" id="cd07153">
    <property type="entry name" value="Fur_like"/>
    <property type="match status" value="1"/>
</dbReference>
<evidence type="ECO:0000256" key="3">
    <source>
        <dbReference type="ARBA" id="ARBA00011738"/>
    </source>
</evidence>
<dbReference type="KEGG" id="vbl:L21SP4_01574"/>
<evidence type="ECO:0000256" key="4">
    <source>
        <dbReference type="ARBA" id="ARBA00020910"/>
    </source>
</evidence>
<keyword evidence="7 12" id="KW-0479">Metal-binding</keyword>
<dbReference type="GO" id="GO:0005829">
    <property type="term" value="C:cytosol"/>
    <property type="evidence" value="ECO:0007669"/>
    <property type="project" value="TreeGrafter"/>
</dbReference>
<dbReference type="InterPro" id="IPR002481">
    <property type="entry name" value="FUR"/>
</dbReference>
<comment type="cofactor">
    <cofactor evidence="13">
        <name>Mn(2+)</name>
        <dbReference type="ChEBI" id="CHEBI:29035"/>
    </cofactor>
    <cofactor evidence="13">
        <name>Fe(2+)</name>
        <dbReference type="ChEBI" id="CHEBI:29033"/>
    </cofactor>
    <text evidence="13">Binds 1 Mn(2+) or Fe(2+) ion per subunit.</text>
</comment>
<dbReference type="GO" id="GO:0008270">
    <property type="term" value="F:zinc ion binding"/>
    <property type="evidence" value="ECO:0007669"/>
    <property type="project" value="TreeGrafter"/>
</dbReference>
<keyword evidence="13" id="KW-0408">Iron</keyword>
<comment type="cofactor">
    <cofactor evidence="12">
        <name>Zn(2+)</name>
        <dbReference type="ChEBI" id="CHEBI:29105"/>
    </cofactor>
    <text evidence="12">Binds 1 zinc ion per subunit.</text>
</comment>
<evidence type="ECO:0000256" key="6">
    <source>
        <dbReference type="ARBA" id="ARBA00022491"/>
    </source>
</evidence>
<dbReference type="AlphaFoldDB" id="A0A0G3EHF5"/>
<dbReference type="Proteomes" id="UP000035268">
    <property type="component" value="Chromosome"/>
</dbReference>
<dbReference type="PANTHER" id="PTHR33202:SF2">
    <property type="entry name" value="FERRIC UPTAKE REGULATION PROTEIN"/>
    <property type="match status" value="1"/>
</dbReference>
<dbReference type="RefSeq" id="WP_052882108.1">
    <property type="nucleotide sequence ID" value="NZ_CP010904.1"/>
</dbReference>
<dbReference type="InterPro" id="IPR036390">
    <property type="entry name" value="WH_DNA-bd_sf"/>
</dbReference>
<comment type="similarity">
    <text evidence="2">Belongs to the Fur family.</text>
</comment>
<evidence type="ECO:0000256" key="7">
    <source>
        <dbReference type="ARBA" id="ARBA00022723"/>
    </source>
</evidence>
<dbReference type="EMBL" id="CP010904">
    <property type="protein sequence ID" value="AKJ64817.1"/>
    <property type="molecule type" value="Genomic_DNA"/>
</dbReference>
<feature type="binding site" evidence="12">
    <location>
        <position position="147"/>
    </location>
    <ligand>
        <name>Zn(2+)</name>
        <dbReference type="ChEBI" id="CHEBI:29105"/>
    </ligand>
</feature>
<dbReference type="GO" id="GO:1900376">
    <property type="term" value="P:regulation of secondary metabolite biosynthetic process"/>
    <property type="evidence" value="ECO:0007669"/>
    <property type="project" value="TreeGrafter"/>
</dbReference>
<feature type="binding site" evidence="12">
    <location>
        <position position="110"/>
    </location>
    <ligand>
        <name>Zn(2+)</name>
        <dbReference type="ChEBI" id="CHEBI:29105"/>
    </ligand>
</feature>
<evidence type="ECO:0000313" key="14">
    <source>
        <dbReference type="EMBL" id="AKJ64817.1"/>
    </source>
</evidence>
<evidence type="ECO:0000256" key="8">
    <source>
        <dbReference type="ARBA" id="ARBA00022833"/>
    </source>
</evidence>
<gene>
    <name evidence="14" type="primary">fur</name>
    <name evidence="14" type="ORF">L21SP4_01574</name>
</gene>
<keyword evidence="11" id="KW-0804">Transcription</keyword>
<reference evidence="15" key="1">
    <citation type="submission" date="2015-02" db="EMBL/GenBank/DDBJ databases">
        <title>Description and complete genome sequence of the first cultured representative of the subdivision 5 of the Verrucomicrobia phylum.</title>
        <authorList>
            <person name="Spring S."/>
            <person name="Bunk B."/>
            <person name="Sproer C."/>
            <person name="Klenk H.-P."/>
        </authorList>
    </citation>
    <scope>NUCLEOTIDE SEQUENCE [LARGE SCALE GENOMIC DNA]</scope>
    <source>
        <strain evidence="15">L21-Fru-AB</strain>
    </source>
</reference>
<dbReference type="InterPro" id="IPR043135">
    <property type="entry name" value="Fur_C"/>
</dbReference>
<feature type="binding site" evidence="12">
    <location>
        <position position="107"/>
    </location>
    <ligand>
        <name>Zn(2+)</name>
        <dbReference type="ChEBI" id="CHEBI:29105"/>
    </ligand>
</feature>
<accession>A0A0G3EHF5</accession>
<comment type="subunit">
    <text evidence="3">Homodimer.</text>
</comment>
<evidence type="ECO:0000256" key="5">
    <source>
        <dbReference type="ARBA" id="ARBA00022490"/>
    </source>
</evidence>
<keyword evidence="5" id="KW-0963">Cytoplasm</keyword>
<dbReference type="PANTHER" id="PTHR33202">
    <property type="entry name" value="ZINC UPTAKE REGULATION PROTEIN"/>
    <property type="match status" value="1"/>
</dbReference>
<keyword evidence="10" id="KW-0238">DNA-binding</keyword>
<protein>
    <recommendedName>
        <fullName evidence="4">Ferric uptake regulation protein</fullName>
    </recommendedName>
</protein>
<dbReference type="STRING" id="1307763.L21SP4_01574"/>
<keyword evidence="15" id="KW-1185">Reference proteome</keyword>
<name>A0A0G3EHF5_9BACT</name>
<evidence type="ECO:0000256" key="12">
    <source>
        <dbReference type="PIRSR" id="PIRSR602481-1"/>
    </source>
</evidence>
<evidence type="ECO:0000256" key="1">
    <source>
        <dbReference type="ARBA" id="ARBA00004496"/>
    </source>
</evidence>
<evidence type="ECO:0000256" key="10">
    <source>
        <dbReference type="ARBA" id="ARBA00023125"/>
    </source>
</evidence>
<keyword evidence="6" id="KW-0678">Repressor</keyword>
<keyword evidence="9" id="KW-0805">Transcription regulation</keyword>
<dbReference type="SUPFAM" id="SSF46785">
    <property type="entry name" value="Winged helix' DNA-binding domain"/>
    <property type="match status" value="1"/>
</dbReference>
<dbReference type="OrthoDB" id="8659436at2"/>